<dbReference type="EMBL" id="CAJVPQ010003282">
    <property type="protein sequence ID" value="CAG8623605.1"/>
    <property type="molecule type" value="Genomic_DNA"/>
</dbReference>
<dbReference type="OrthoDB" id="2426001at2759"/>
<gene>
    <name evidence="1" type="ORF">FCALED_LOCUS9686</name>
</gene>
<proteinExistence type="predicted"/>
<name>A0A9N9D5F4_9GLOM</name>
<sequence>SAGLVGGVNKQQFQITFFMIGITAQSSKGYYHNKQNEYLENIINEAETSAKIVLAKAITQIKAKDERILPTSFNCSWSYCQNAN</sequence>
<dbReference type="AlphaFoldDB" id="A0A9N9D5F4"/>
<comment type="caution">
    <text evidence="1">The sequence shown here is derived from an EMBL/GenBank/DDBJ whole genome shotgun (WGS) entry which is preliminary data.</text>
</comment>
<feature type="non-terminal residue" evidence="1">
    <location>
        <position position="1"/>
    </location>
</feature>
<protein>
    <submittedName>
        <fullName evidence="1">13789_t:CDS:1</fullName>
    </submittedName>
</protein>
<organism evidence="1 2">
    <name type="scientific">Funneliformis caledonium</name>
    <dbReference type="NCBI Taxonomy" id="1117310"/>
    <lineage>
        <taxon>Eukaryota</taxon>
        <taxon>Fungi</taxon>
        <taxon>Fungi incertae sedis</taxon>
        <taxon>Mucoromycota</taxon>
        <taxon>Glomeromycotina</taxon>
        <taxon>Glomeromycetes</taxon>
        <taxon>Glomerales</taxon>
        <taxon>Glomeraceae</taxon>
        <taxon>Funneliformis</taxon>
    </lineage>
</organism>
<keyword evidence="2" id="KW-1185">Reference proteome</keyword>
<dbReference type="Proteomes" id="UP000789570">
    <property type="component" value="Unassembled WGS sequence"/>
</dbReference>
<evidence type="ECO:0000313" key="1">
    <source>
        <dbReference type="EMBL" id="CAG8623605.1"/>
    </source>
</evidence>
<evidence type="ECO:0000313" key="2">
    <source>
        <dbReference type="Proteomes" id="UP000789570"/>
    </source>
</evidence>
<reference evidence="1" key="1">
    <citation type="submission" date="2021-06" db="EMBL/GenBank/DDBJ databases">
        <authorList>
            <person name="Kallberg Y."/>
            <person name="Tangrot J."/>
            <person name="Rosling A."/>
        </authorList>
    </citation>
    <scope>NUCLEOTIDE SEQUENCE</scope>
    <source>
        <strain evidence="1">UK204</strain>
    </source>
</reference>
<accession>A0A9N9D5F4</accession>